<dbReference type="Pfam" id="PF00881">
    <property type="entry name" value="Nitroreductase"/>
    <property type="match status" value="1"/>
</dbReference>
<sequence length="501" mass="55409">MTREASAQRYHDRTRQTPESFRTSDFQLDLENKPHPYKIYEKLRSVSLSSTIRPPQIPTLRAITGNGQPSSMLSSPDRETITQLCYFATGITKTIQRGGHSIPFRAAACTGALYHVELYVICGPLPGLDAGVYHFDPRTLSLDLLRTGDFRGVCGPTAPFVMVPTTVWWRNAWKYRARTYRHAFWDSGTILANLLAVAHALELPAHVETGFVDEQIAELLGIDIDDEAPIALVPIGAPKDAQAVTKPPALEPIDPETRSDLPVEYELIREAYTASMLPDTAAVRTWRTNSTSLSNGDAVSPGTRHQIDLTPVGDERAVKTPLHWTIRRRGSCREYVRDSLSFSKISTILDRSIRDVPLDVGDSGPLRFSDPYLIINDVQTVQNGAYQYHPETGSLERLRAGTFRSEAAHLALDQQLAADAALCLFFLADLDAVTGCLGDRGYRVAQLEAAITAGRLYLGTYAHRDLGGTGLTFYDDEITAFFSPRAKGQTPMFLWTLGRPA</sequence>
<feature type="region of interest" description="Disordered" evidence="1">
    <location>
        <begin position="1"/>
        <end position="23"/>
    </location>
</feature>
<name>A0A8U0A5N5_9EURY</name>
<evidence type="ECO:0000313" key="3">
    <source>
        <dbReference type="EMBL" id="UPM44372.1"/>
    </source>
</evidence>
<organism evidence="3 4">
    <name type="scientific">Halocatena salina</name>
    <dbReference type="NCBI Taxonomy" id="2934340"/>
    <lineage>
        <taxon>Archaea</taxon>
        <taxon>Methanobacteriati</taxon>
        <taxon>Methanobacteriota</taxon>
        <taxon>Stenosarchaea group</taxon>
        <taxon>Halobacteria</taxon>
        <taxon>Halobacteriales</taxon>
        <taxon>Natronomonadaceae</taxon>
        <taxon>Halocatena</taxon>
    </lineage>
</organism>
<dbReference type="EMBL" id="CP096020">
    <property type="protein sequence ID" value="UPM44372.1"/>
    <property type="molecule type" value="Genomic_DNA"/>
</dbReference>
<dbReference type="InterPro" id="IPR029479">
    <property type="entry name" value="Nitroreductase"/>
</dbReference>
<keyword evidence="4" id="KW-1185">Reference proteome</keyword>
<proteinExistence type="predicted"/>
<dbReference type="KEGG" id="haad:MW046_13040"/>
<feature type="domain" description="Nitroreductase" evidence="2">
    <location>
        <begin position="158"/>
        <end position="236"/>
    </location>
</feature>
<evidence type="ECO:0000256" key="1">
    <source>
        <dbReference type="SAM" id="MobiDB-lite"/>
    </source>
</evidence>
<evidence type="ECO:0000259" key="2">
    <source>
        <dbReference type="Pfam" id="PF00881"/>
    </source>
</evidence>
<geneLocation type="plasmid" evidence="3 4">
    <name>unnamed1</name>
</geneLocation>
<reference evidence="3" key="1">
    <citation type="submission" date="2022-04" db="EMBL/GenBank/DDBJ databases">
        <title>Halocatena sp. nov., isolated from a salt lake.</title>
        <authorList>
            <person name="Cui H.-L."/>
        </authorList>
    </citation>
    <scope>NUCLEOTIDE SEQUENCE</scope>
    <source>
        <strain evidence="3">AD-1</strain>
        <plasmid evidence="3">unnamed1</plasmid>
    </source>
</reference>
<dbReference type="NCBIfam" id="TIGR03605">
    <property type="entry name" value="antibiot_sagB"/>
    <property type="match status" value="1"/>
</dbReference>
<evidence type="ECO:0000313" key="4">
    <source>
        <dbReference type="Proteomes" id="UP000831768"/>
    </source>
</evidence>
<dbReference type="PANTHER" id="PTHR43745">
    <property type="entry name" value="NITROREDUCTASE MJ1384-RELATED"/>
    <property type="match status" value="1"/>
</dbReference>
<dbReference type="GeneID" id="71928989"/>
<accession>A0A8U0A5N5</accession>
<dbReference type="SUPFAM" id="SSF55469">
    <property type="entry name" value="FMN-dependent nitroreductase-like"/>
    <property type="match status" value="2"/>
</dbReference>
<dbReference type="CDD" id="cd02142">
    <property type="entry name" value="McbC_SagB-like_oxidoreductase"/>
    <property type="match status" value="2"/>
</dbReference>
<dbReference type="InterPro" id="IPR020051">
    <property type="entry name" value="SagB-type_dehydrogenase"/>
</dbReference>
<protein>
    <submittedName>
        <fullName evidence="3">SagB/ThcOx family dehydrogenase</fullName>
    </submittedName>
</protein>
<dbReference type="PANTHER" id="PTHR43745:SF2">
    <property type="entry name" value="NITROREDUCTASE MJ1384-RELATED"/>
    <property type="match status" value="1"/>
</dbReference>
<dbReference type="GO" id="GO:0016491">
    <property type="term" value="F:oxidoreductase activity"/>
    <property type="evidence" value="ECO:0007669"/>
    <property type="project" value="InterPro"/>
</dbReference>
<dbReference type="RefSeq" id="WP_247995026.1">
    <property type="nucleotide sequence ID" value="NZ_CP096020.1"/>
</dbReference>
<dbReference type="Proteomes" id="UP000831768">
    <property type="component" value="Plasmid unnamed1"/>
</dbReference>
<gene>
    <name evidence="3" type="ORF">MW046_13040</name>
</gene>
<dbReference type="Gene3D" id="3.40.109.10">
    <property type="entry name" value="NADH Oxidase"/>
    <property type="match status" value="2"/>
</dbReference>
<dbReference type="AlphaFoldDB" id="A0A8U0A5N5"/>
<dbReference type="InterPro" id="IPR052544">
    <property type="entry name" value="Bacteriocin_Proc_Enz"/>
</dbReference>
<keyword evidence="3" id="KW-0614">Plasmid</keyword>
<dbReference type="InterPro" id="IPR000415">
    <property type="entry name" value="Nitroreductase-like"/>
</dbReference>